<dbReference type="InterPro" id="IPR000792">
    <property type="entry name" value="Tscrpt_reg_LuxR_C"/>
</dbReference>
<dbReference type="PANTHER" id="PTHR44591">
    <property type="entry name" value="STRESS RESPONSE REGULATOR PROTEIN 1"/>
    <property type="match status" value="1"/>
</dbReference>
<dbReference type="InterPro" id="IPR001789">
    <property type="entry name" value="Sig_transdc_resp-reg_receiver"/>
</dbReference>
<evidence type="ECO:0000256" key="1">
    <source>
        <dbReference type="ARBA" id="ARBA00022553"/>
    </source>
</evidence>
<keyword evidence="1" id="KW-0597">Phosphoprotein</keyword>
<organism evidence="4">
    <name type="scientific">freshwater metagenome</name>
    <dbReference type="NCBI Taxonomy" id="449393"/>
    <lineage>
        <taxon>unclassified sequences</taxon>
        <taxon>metagenomes</taxon>
        <taxon>ecological metagenomes</taxon>
    </lineage>
</organism>
<dbReference type="PANTHER" id="PTHR44591:SF3">
    <property type="entry name" value="RESPONSE REGULATORY DOMAIN-CONTAINING PROTEIN"/>
    <property type="match status" value="1"/>
</dbReference>
<dbReference type="PROSITE" id="PS50110">
    <property type="entry name" value="RESPONSE_REGULATORY"/>
    <property type="match status" value="1"/>
</dbReference>
<dbReference type="CDD" id="cd00156">
    <property type="entry name" value="REC"/>
    <property type="match status" value="1"/>
</dbReference>
<proteinExistence type="predicted"/>
<keyword evidence="2" id="KW-0238">DNA-binding</keyword>
<evidence type="ECO:0000313" key="4">
    <source>
        <dbReference type="EMBL" id="CAB4857981.1"/>
    </source>
</evidence>
<dbReference type="SMART" id="SM00421">
    <property type="entry name" value="HTH_LUXR"/>
    <property type="match status" value="1"/>
</dbReference>
<dbReference type="InterPro" id="IPR050595">
    <property type="entry name" value="Bact_response_regulator"/>
</dbReference>
<feature type="domain" description="Response regulatory" evidence="3">
    <location>
        <begin position="8"/>
        <end position="125"/>
    </location>
</feature>
<dbReference type="Pfam" id="PF00072">
    <property type="entry name" value="Response_reg"/>
    <property type="match status" value="1"/>
</dbReference>
<dbReference type="AlphaFoldDB" id="A0A6J7CJT4"/>
<name>A0A6J7CJT4_9ZZZZ</name>
<evidence type="ECO:0000256" key="2">
    <source>
        <dbReference type="ARBA" id="ARBA00023125"/>
    </source>
</evidence>
<protein>
    <submittedName>
        <fullName evidence="4">Unannotated protein</fullName>
    </submittedName>
</protein>
<gene>
    <name evidence="4" type="ORF">UFOPK3339_00255</name>
</gene>
<dbReference type="GO" id="GO:0006355">
    <property type="term" value="P:regulation of DNA-templated transcription"/>
    <property type="evidence" value="ECO:0007669"/>
    <property type="project" value="InterPro"/>
</dbReference>
<accession>A0A6J7CJT4</accession>
<dbReference type="EMBL" id="CAFBLF010000024">
    <property type="protein sequence ID" value="CAB4857981.1"/>
    <property type="molecule type" value="Genomic_DNA"/>
</dbReference>
<dbReference type="GO" id="GO:0000160">
    <property type="term" value="P:phosphorelay signal transduction system"/>
    <property type="evidence" value="ECO:0007669"/>
    <property type="project" value="InterPro"/>
</dbReference>
<dbReference type="InterPro" id="IPR036388">
    <property type="entry name" value="WH-like_DNA-bd_sf"/>
</dbReference>
<sequence length="211" mass="22067">MTGSSVGSAVVVDDEPLICSIIAEILEAEGWAVTQAQDALSAITAVKATSATLVIADIDLGMGPTGIDVVQRARADNPSIGVVFITNLADPRITGKGWNTIPNDASYIVKTEISSTTALRAAVTEALDVRTAGSRPLVAQTATQSLSNAQIGVLKLVSEGLTNDEIANSRATTIRAVERLLSRMMIAANIAPGPSARVQLARLYWDQLNGR</sequence>
<dbReference type="SUPFAM" id="SSF46894">
    <property type="entry name" value="C-terminal effector domain of the bipartite response regulators"/>
    <property type="match status" value="1"/>
</dbReference>
<dbReference type="InterPro" id="IPR016032">
    <property type="entry name" value="Sig_transdc_resp-reg_C-effctor"/>
</dbReference>
<dbReference type="Gene3D" id="3.40.50.2300">
    <property type="match status" value="1"/>
</dbReference>
<dbReference type="SMART" id="SM00448">
    <property type="entry name" value="REC"/>
    <property type="match status" value="1"/>
</dbReference>
<dbReference type="InterPro" id="IPR011006">
    <property type="entry name" value="CheY-like_superfamily"/>
</dbReference>
<evidence type="ECO:0000259" key="3">
    <source>
        <dbReference type="PROSITE" id="PS50110"/>
    </source>
</evidence>
<dbReference type="Gene3D" id="1.10.10.10">
    <property type="entry name" value="Winged helix-like DNA-binding domain superfamily/Winged helix DNA-binding domain"/>
    <property type="match status" value="1"/>
</dbReference>
<reference evidence="4" key="1">
    <citation type="submission" date="2020-05" db="EMBL/GenBank/DDBJ databases">
        <authorList>
            <person name="Chiriac C."/>
            <person name="Salcher M."/>
            <person name="Ghai R."/>
            <person name="Kavagutti S V."/>
        </authorList>
    </citation>
    <scope>NUCLEOTIDE SEQUENCE</scope>
</reference>
<dbReference type="SUPFAM" id="SSF52172">
    <property type="entry name" value="CheY-like"/>
    <property type="match status" value="1"/>
</dbReference>
<dbReference type="GO" id="GO:0003677">
    <property type="term" value="F:DNA binding"/>
    <property type="evidence" value="ECO:0007669"/>
    <property type="project" value="UniProtKB-KW"/>
</dbReference>